<gene>
    <name evidence="10" type="ORF">OSTQU699_LOCUS1743</name>
</gene>
<evidence type="ECO:0000313" key="11">
    <source>
        <dbReference type="Proteomes" id="UP000708148"/>
    </source>
</evidence>
<reference evidence="10" key="1">
    <citation type="submission" date="2020-12" db="EMBL/GenBank/DDBJ databases">
        <authorList>
            <person name="Iha C."/>
        </authorList>
    </citation>
    <scope>NUCLEOTIDE SEQUENCE</scope>
</reference>
<dbReference type="FunFam" id="1.10.510.10:FF:000178">
    <property type="entry name" value="Calcium-dependent protein kinase 5"/>
    <property type="match status" value="1"/>
</dbReference>
<dbReference type="SUPFAM" id="SSF47473">
    <property type="entry name" value="EF-hand"/>
    <property type="match status" value="1"/>
</dbReference>
<dbReference type="Gene3D" id="1.10.510.10">
    <property type="entry name" value="Transferase(Phosphotransferase) domain 1"/>
    <property type="match status" value="1"/>
</dbReference>
<evidence type="ECO:0000256" key="5">
    <source>
        <dbReference type="ARBA" id="ARBA00022777"/>
    </source>
</evidence>
<dbReference type="PROSITE" id="PS00108">
    <property type="entry name" value="PROTEIN_KINASE_ST"/>
    <property type="match status" value="1"/>
</dbReference>
<evidence type="ECO:0000256" key="1">
    <source>
        <dbReference type="ARBA" id="ARBA00022527"/>
    </source>
</evidence>
<evidence type="ECO:0000259" key="8">
    <source>
        <dbReference type="PROSITE" id="PS50011"/>
    </source>
</evidence>
<comment type="caution">
    <text evidence="10">The sequence shown here is derived from an EMBL/GenBank/DDBJ whole genome shotgun (WGS) entry which is preliminary data.</text>
</comment>
<dbReference type="Pfam" id="PF00069">
    <property type="entry name" value="Pkinase"/>
    <property type="match status" value="1"/>
</dbReference>
<dbReference type="PROSITE" id="PS50011">
    <property type="entry name" value="PROTEIN_KINASE_DOM"/>
    <property type="match status" value="1"/>
</dbReference>
<evidence type="ECO:0000256" key="6">
    <source>
        <dbReference type="ARBA" id="ARBA00022837"/>
    </source>
</evidence>
<keyword evidence="3" id="KW-0677">Repeat</keyword>
<dbReference type="SUPFAM" id="SSF56112">
    <property type="entry name" value="Protein kinase-like (PK-like)"/>
    <property type="match status" value="1"/>
</dbReference>
<dbReference type="SMART" id="SM00054">
    <property type="entry name" value="EFh"/>
    <property type="match status" value="4"/>
</dbReference>
<keyword evidence="7" id="KW-0067">ATP-binding</keyword>
<dbReference type="Gene3D" id="3.30.200.20">
    <property type="entry name" value="Phosphorylase Kinase, domain 1"/>
    <property type="match status" value="1"/>
</dbReference>
<keyword evidence="11" id="KW-1185">Reference proteome</keyword>
<dbReference type="SMART" id="SM00220">
    <property type="entry name" value="S_TKc"/>
    <property type="match status" value="1"/>
</dbReference>
<keyword evidence="6" id="KW-0106">Calcium</keyword>
<evidence type="ECO:0008006" key="12">
    <source>
        <dbReference type="Google" id="ProtNLM"/>
    </source>
</evidence>
<dbReference type="FunFam" id="1.10.238.10:FF:000003">
    <property type="entry name" value="Calmodulin A"/>
    <property type="match status" value="1"/>
</dbReference>
<feature type="domain" description="EF-hand" evidence="9">
    <location>
        <begin position="328"/>
        <end position="363"/>
    </location>
</feature>
<dbReference type="InterPro" id="IPR008271">
    <property type="entry name" value="Ser/Thr_kinase_AS"/>
</dbReference>
<protein>
    <recommendedName>
        <fullName evidence="12">Calcium-dependent protein kinase</fullName>
    </recommendedName>
</protein>
<dbReference type="GO" id="GO:0004674">
    <property type="term" value="F:protein serine/threonine kinase activity"/>
    <property type="evidence" value="ECO:0007669"/>
    <property type="project" value="UniProtKB-KW"/>
</dbReference>
<dbReference type="PROSITE" id="PS00018">
    <property type="entry name" value="EF_HAND_1"/>
    <property type="match status" value="4"/>
</dbReference>
<dbReference type="FunFam" id="3.30.200.20:FF:000042">
    <property type="entry name" value="Aurora kinase A"/>
    <property type="match status" value="1"/>
</dbReference>
<keyword evidence="5" id="KW-0418">Kinase</keyword>
<dbReference type="CDD" id="cd05117">
    <property type="entry name" value="STKc_CAMK"/>
    <property type="match status" value="1"/>
</dbReference>
<dbReference type="PROSITE" id="PS50222">
    <property type="entry name" value="EF_HAND_2"/>
    <property type="match status" value="4"/>
</dbReference>
<evidence type="ECO:0000256" key="7">
    <source>
        <dbReference type="ARBA" id="ARBA00022840"/>
    </source>
</evidence>
<keyword evidence="4" id="KW-0547">Nucleotide-binding</keyword>
<dbReference type="PANTHER" id="PTHR24349">
    <property type="entry name" value="SERINE/THREONINE-PROTEIN KINASE"/>
    <property type="match status" value="1"/>
</dbReference>
<accession>A0A8S1IMS7</accession>
<feature type="domain" description="EF-hand" evidence="9">
    <location>
        <begin position="402"/>
        <end position="430"/>
    </location>
</feature>
<dbReference type="Gene3D" id="1.10.238.10">
    <property type="entry name" value="EF-hand"/>
    <property type="match status" value="1"/>
</dbReference>
<proteinExistence type="predicted"/>
<evidence type="ECO:0000256" key="4">
    <source>
        <dbReference type="ARBA" id="ARBA00022741"/>
    </source>
</evidence>
<evidence type="ECO:0000259" key="9">
    <source>
        <dbReference type="PROSITE" id="PS50222"/>
    </source>
</evidence>
<dbReference type="InterPro" id="IPR000719">
    <property type="entry name" value="Prot_kinase_dom"/>
</dbReference>
<dbReference type="GO" id="GO:0005509">
    <property type="term" value="F:calcium ion binding"/>
    <property type="evidence" value="ECO:0007669"/>
    <property type="project" value="InterPro"/>
</dbReference>
<feature type="domain" description="EF-hand" evidence="9">
    <location>
        <begin position="364"/>
        <end position="399"/>
    </location>
</feature>
<dbReference type="InterPro" id="IPR011992">
    <property type="entry name" value="EF-hand-dom_pair"/>
</dbReference>
<dbReference type="EMBL" id="CAJHUC010000471">
    <property type="protein sequence ID" value="CAD7696382.1"/>
    <property type="molecule type" value="Genomic_DNA"/>
</dbReference>
<organism evidence="10 11">
    <name type="scientific">Ostreobium quekettii</name>
    <dbReference type="NCBI Taxonomy" id="121088"/>
    <lineage>
        <taxon>Eukaryota</taxon>
        <taxon>Viridiplantae</taxon>
        <taxon>Chlorophyta</taxon>
        <taxon>core chlorophytes</taxon>
        <taxon>Ulvophyceae</taxon>
        <taxon>TCBD clade</taxon>
        <taxon>Bryopsidales</taxon>
        <taxon>Ostreobineae</taxon>
        <taxon>Ostreobiaceae</taxon>
        <taxon>Ostreobium</taxon>
    </lineage>
</organism>
<keyword evidence="1" id="KW-0723">Serine/threonine-protein kinase</keyword>
<feature type="domain" description="Protein kinase" evidence="8">
    <location>
        <begin position="1"/>
        <end position="250"/>
    </location>
</feature>
<dbReference type="AlphaFoldDB" id="A0A8S1IMS7"/>
<dbReference type="InterPro" id="IPR011009">
    <property type="entry name" value="Kinase-like_dom_sf"/>
</dbReference>
<evidence type="ECO:0000256" key="3">
    <source>
        <dbReference type="ARBA" id="ARBA00022737"/>
    </source>
</evidence>
<dbReference type="Proteomes" id="UP000708148">
    <property type="component" value="Unassembled WGS sequence"/>
</dbReference>
<dbReference type="InterPro" id="IPR050205">
    <property type="entry name" value="CDPK_Ser/Thr_kinases"/>
</dbReference>
<evidence type="ECO:0000256" key="2">
    <source>
        <dbReference type="ARBA" id="ARBA00022679"/>
    </source>
</evidence>
<dbReference type="InterPro" id="IPR002048">
    <property type="entry name" value="EF_hand_dom"/>
</dbReference>
<keyword evidence="2" id="KW-0808">Transferase</keyword>
<sequence>MFGVTRLVIEKKTGEKYACKSIAKVKLHTKDEIEDVKREVEIMHHLAGHPNIVRLKAVYEDRKLVNLVMELCSGGELFDSIVARGHYSERDAASIIRTIVSVVGHCHSMGVMHRDLKPENFLLSSKGPDAMLKATDFGLSVFVKEGEMFKDLVGSAFYVAPEVLKRKGYSVEADIWSCGVILYILLSGFPPFWGETEEQIFSAVKKDELDLKSEPWPKVSWDAKSCVRRMLTRDPQQRATVKEVLEHAWVKEDGAPDAPLGNAVVDRIKGFTAMNRLKREALKVMASHLPAEEIAGLKVVFEEMDANNNGSITVEELREALKKKGGKIPEADIERIMMAADVDQNGVIDYNEFLAATVHHCKLQQEEHLIRAFEHFDADGSGYITVDELRGALKDSGGPVNVEEIIRECDRDNDGVIDYEEFCIMMRKNE</sequence>
<dbReference type="InterPro" id="IPR018247">
    <property type="entry name" value="EF_Hand_1_Ca_BS"/>
</dbReference>
<name>A0A8S1IMS7_9CHLO</name>
<dbReference type="OrthoDB" id="40902at2759"/>
<dbReference type="GO" id="GO:0005524">
    <property type="term" value="F:ATP binding"/>
    <property type="evidence" value="ECO:0007669"/>
    <property type="project" value="UniProtKB-KW"/>
</dbReference>
<feature type="domain" description="EF-hand" evidence="9">
    <location>
        <begin position="292"/>
        <end position="327"/>
    </location>
</feature>
<evidence type="ECO:0000313" key="10">
    <source>
        <dbReference type="EMBL" id="CAD7696382.1"/>
    </source>
</evidence>
<dbReference type="Pfam" id="PF13499">
    <property type="entry name" value="EF-hand_7"/>
    <property type="match status" value="2"/>
</dbReference>